<evidence type="ECO:0000313" key="2">
    <source>
        <dbReference type="Proteomes" id="UP000177481"/>
    </source>
</evidence>
<dbReference type="EMBL" id="MEZX01000003">
    <property type="protein sequence ID" value="OGD64356.1"/>
    <property type="molecule type" value="Genomic_DNA"/>
</dbReference>
<proteinExistence type="predicted"/>
<dbReference type="InterPro" id="IPR036380">
    <property type="entry name" value="Isochorismatase-like_sf"/>
</dbReference>
<name>A0A1F5EAP9_9BACT</name>
<dbReference type="AlphaFoldDB" id="A0A1F5EAP9"/>
<reference evidence="1 2" key="1">
    <citation type="journal article" date="2016" name="Nat. Commun.">
        <title>Thousands of microbial genomes shed light on interconnected biogeochemical processes in an aquifer system.</title>
        <authorList>
            <person name="Anantharaman K."/>
            <person name="Brown C.T."/>
            <person name="Hug L.A."/>
            <person name="Sharon I."/>
            <person name="Castelle C.J."/>
            <person name="Probst A.J."/>
            <person name="Thomas B.C."/>
            <person name="Singh A."/>
            <person name="Wilkins M.J."/>
            <person name="Karaoz U."/>
            <person name="Brodie E.L."/>
            <person name="Williams K.H."/>
            <person name="Hubbard S.S."/>
            <person name="Banfield J.F."/>
        </authorList>
    </citation>
    <scope>NUCLEOTIDE SEQUENCE [LARGE SCALE GENOMIC DNA]</scope>
</reference>
<dbReference type="SUPFAM" id="SSF52499">
    <property type="entry name" value="Isochorismatase-like hydrolases"/>
    <property type="match status" value="1"/>
</dbReference>
<sequence length="198" mass="22563">MKYSFLAVDLQNDFTSEGGKHYKYRSSVTYLQETLFPFLKERGIKTSEIISDYRPPRPGDRDETCAPGTWGYESIVPNELVKSQWIKCMNSPIWVRENIGDATKKPGLPYQDTIGFGIWAEENIGNPRKVTPVLFGLTIDCCVLSTLQELNWRGYYPLVLKEGVDHYFATDEAKEAILKSPIPNWAGVTTWSELNTKL</sequence>
<comment type="caution">
    <text evidence="1">The sequence shown here is derived from an EMBL/GenBank/DDBJ whole genome shotgun (WGS) entry which is preliminary data.</text>
</comment>
<protein>
    <recommendedName>
        <fullName evidence="3">Isochorismatase-like domain-containing protein</fullName>
    </recommendedName>
</protein>
<evidence type="ECO:0000313" key="1">
    <source>
        <dbReference type="EMBL" id="OGD64356.1"/>
    </source>
</evidence>
<dbReference type="Proteomes" id="UP000177481">
    <property type="component" value="Unassembled WGS sequence"/>
</dbReference>
<dbReference type="STRING" id="1797471.A3A71_04315"/>
<dbReference type="Gene3D" id="3.40.50.850">
    <property type="entry name" value="Isochorismatase-like"/>
    <property type="match status" value="1"/>
</dbReference>
<evidence type="ECO:0008006" key="3">
    <source>
        <dbReference type="Google" id="ProtNLM"/>
    </source>
</evidence>
<gene>
    <name evidence="1" type="ORF">A3A71_04315</name>
</gene>
<organism evidence="1 2">
    <name type="scientific">Candidatus Berkelbacteria bacterium RIFCSPLOWO2_01_FULL_50_28</name>
    <dbReference type="NCBI Taxonomy" id="1797471"/>
    <lineage>
        <taxon>Bacteria</taxon>
        <taxon>Candidatus Berkelbacteria</taxon>
    </lineage>
</organism>
<accession>A0A1F5EAP9</accession>